<dbReference type="EMBL" id="JANBPK010000817">
    <property type="protein sequence ID" value="KAJ2930873.1"/>
    <property type="molecule type" value="Genomic_DNA"/>
</dbReference>
<evidence type="ECO:0000313" key="2">
    <source>
        <dbReference type="Proteomes" id="UP001140091"/>
    </source>
</evidence>
<sequence length="310" mass="35480">MSDYYHSDLSDQELSTRRIIEVLKAVPNLEHFHWEGTLGIGSHFSPHLIDDPVVLARLLSITTEDPNLEFCRLLSRIILCPKLETLRILVCKRRVHTPAVVREVLSSIKAVVQAAPLIKNVTVVQCEMLWWSLGIMEATTDPYKLKYVIYSGTQAQFVRALHQDKYWAKLSPDSPLTRLPAEIMIIKSTIELLEHVPPDRIPFLKSRKKSLTRRPDRNFHNRSEERLIDAFDLVDFIVKDWPPGKTSSSIENPQFAGMAWDRLGYLLGDLGFFIQLMEMVRSEQFPSDTCSFTLAAILSNVDAFHRVANP</sequence>
<proteinExistence type="predicted"/>
<accession>A0A9W8JHE3</accession>
<evidence type="ECO:0000313" key="1">
    <source>
        <dbReference type="EMBL" id="KAJ2930873.1"/>
    </source>
</evidence>
<dbReference type="AlphaFoldDB" id="A0A9W8JHE3"/>
<comment type="caution">
    <text evidence="1">The sequence shown here is derived from an EMBL/GenBank/DDBJ whole genome shotgun (WGS) entry which is preliminary data.</text>
</comment>
<reference evidence="1" key="1">
    <citation type="submission" date="2022-06" db="EMBL/GenBank/DDBJ databases">
        <title>Genome Sequence of Candolleomyces eurysporus.</title>
        <authorList>
            <person name="Buettner E."/>
        </authorList>
    </citation>
    <scope>NUCLEOTIDE SEQUENCE</scope>
    <source>
        <strain evidence="1">VTCC 930004</strain>
    </source>
</reference>
<dbReference type="Proteomes" id="UP001140091">
    <property type="component" value="Unassembled WGS sequence"/>
</dbReference>
<protein>
    <submittedName>
        <fullName evidence="1">Uncharacterized protein</fullName>
    </submittedName>
</protein>
<name>A0A9W8JHE3_9AGAR</name>
<feature type="non-terminal residue" evidence="1">
    <location>
        <position position="310"/>
    </location>
</feature>
<organism evidence="1 2">
    <name type="scientific">Candolleomyces eurysporus</name>
    <dbReference type="NCBI Taxonomy" id="2828524"/>
    <lineage>
        <taxon>Eukaryota</taxon>
        <taxon>Fungi</taxon>
        <taxon>Dikarya</taxon>
        <taxon>Basidiomycota</taxon>
        <taxon>Agaricomycotina</taxon>
        <taxon>Agaricomycetes</taxon>
        <taxon>Agaricomycetidae</taxon>
        <taxon>Agaricales</taxon>
        <taxon>Agaricineae</taxon>
        <taxon>Psathyrellaceae</taxon>
        <taxon>Candolleomyces</taxon>
    </lineage>
</organism>
<gene>
    <name evidence="1" type="ORF">H1R20_g6217</name>
</gene>
<keyword evidence="2" id="KW-1185">Reference proteome</keyword>